<name>A0A5M3MXZ7_CONPW</name>
<protein>
    <submittedName>
        <fullName evidence="4">WD40 repeat-like protein</fullName>
    </submittedName>
</protein>
<dbReference type="PROSITE" id="PS50082">
    <property type="entry name" value="WD_REPEATS_2"/>
    <property type="match status" value="3"/>
</dbReference>
<dbReference type="Pfam" id="PF00400">
    <property type="entry name" value="WD40"/>
    <property type="match status" value="4"/>
</dbReference>
<dbReference type="InterPro" id="IPR036322">
    <property type="entry name" value="WD40_repeat_dom_sf"/>
</dbReference>
<dbReference type="SUPFAM" id="SSF50978">
    <property type="entry name" value="WD40 repeat-like"/>
    <property type="match status" value="1"/>
</dbReference>
<dbReference type="PANTHER" id="PTHR19848:SF8">
    <property type="entry name" value="F-BOX AND WD REPEAT DOMAIN CONTAINING 7"/>
    <property type="match status" value="1"/>
</dbReference>
<evidence type="ECO:0000256" key="1">
    <source>
        <dbReference type="ARBA" id="ARBA00022574"/>
    </source>
</evidence>
<sequence length="265" mass="28693">MEHPEAVRSISFSPDGRHIASACDGGVVRVYDVYRHTLTREFSGNDGGGVRCVQYSPDSSIIAIAANDCTIWLWNAWTGALVKGPLCGHRYHVSGISFSSDGQQLLSSSADETIRGWDVTSGKCVLGPLYGHGEPVGGIGCSVDRKHFASFSNNAVRVWKIQDGIVTLLRPPMRSNNIPQSAAGDIDDLSFMQPAGEADEMTEMGEVDRLDGASGKRESTALTRIFRRLLGSNTHNRFDNEAVQLETIIEIGNFEVISLATHTAP</sequence>
<keyword evidence="2" id="KW-0677">Repeat</keyword>
<organism evidence="4 5">
    <name type="scientific">Coniophora puteana (strain RWD-64-598)</name>
    <name type="common">Brown rot fungus</name>
    <dbReference type="NCBI Taxonomy" id="741705"/>
    <lineage>
        <taxon>Eukaryota</taxon>
        <taxon>Fungi</taxon>
        <taxon>Dikarya</taxon>
        <taxon>Basidiomycota</taxon>
        <taxon>Agaricomycotina</taxon>
        <taxon>Agaricomycetes</taxon>
        <taxon>Agaricomycetidae</taxon>
        <taxon>Boletales</taxon>
        <taxon>Coniophorineae</taxon>
        <taxon>Coniophoraceae</taxon>
        <taxon>Coniophora</taxon>
    </lineage>
</organism>
<evidence type="ECO:0000256" key="2">
    <source>
        <dbReference type="ARBA" id="ARBA00022737"/>
    </source>
</evidence>
<evidence type="ECO:0000313" key="4">
    <source>
        <dbReference type="EMBL" id="EIW84008.1"/>
    </source>
</evidence>
<comment type="caution">
    <text evidence="4">The sequence shown here is derived from an EMBL/GenBank/DDBJ whole genome shotgun (WGS) entry which is preliminary data.</text>
</comment>
<feature type="repeat" description="WD" evidence="3">
    <location>
        <begin position="86"/>
        <end position="127"/>
    </location>
</feature>
<keyword evidence="5" id="KW-1185">Reference proteome</keyword>
<dbReference type="SMART" id="SM00320">
    <property type="entry name" value="WD40"/>
    <property type="match status" value="4"/>
</dbReference>
<evidence type="ECO:0000256" key="3">
    <source>
        <dbReference type="PROSITE-ProRule" id="PRU00221"/>
    </source>
</evidence>
<dbReference type="RefSeq" id="XP_007765486.1">
    <property type="nucleotide sequence ID" value="XM_007767296.1"/>
</dbReference>
<evidence type="ECO:0000313" key="5">
    <source>
        <dbReference type="Proteomes" id="UP000053558"/>
    </source>
</evidence>
<accession>A0A5M3MXZ7</accession>
<gene>
    <name evidence="4" type="ORF">CONPUDRAFT_80518</name>
</gene>
<dbReference type="Proteomes" id="UP000053558">
    <property type="component" value="Unassembled WGS sequence"/>
</dbReference>
<feature type="repeat" description="WD" evidence="3">
    <location>
        <begin position="1"/>
        <end position="41"/>
    </location>
</feature>
<dbReference type="PROSITE" id="PS00678">
    <property type="entry name" value="WD_REPEATS_1"/>
    <property type="match status" value="1"/>
</dbReference>
<dbReference type="InterPro" id="IPR001680">
    <property type="entry name" value="WD40_rpt"/>
</dbReference>
<feature type="repeat" description="WD" evidence="3">
    <location>
        <begin position="43"/>
        <end position="75"/>
    </location>
</feature>
<dbReference type="InterPro" id="IPR015943">
    <property type="entry name" value="WD40/YVTN_repeat-like_dom_sf"/>
</dbReference>
<dbReference type="PROSITE" id="PS50294">
    <property type="entry name" value="WD_REPEATS_REGION"/>
    <property type="match status" value="2"/>
</dbReference>
<dbReference type="EMBL" id="JH711575">
    <property type="protein sequence ID" value="EIW84008.1"/>
    <property type="molecule type" value="Genomic_DNA"/>
</dbReference>
<reference evidence="5" key="1">
    <citation type="journal article" date="2012" name="Science">
        <title>The Paleozoic origin of enzymatic lignin decomposition reconstructed from 31 fungal genomes.</title>
        <authorList>
            <person name="Floudas D."/>
            <person name="Binder M."/>
            <person name="Riley R."/>
            <person name="Barry K."/>
            <person name="Blanchette R.A."/>
            <person name="Henrissat B."/>
            <person name="Martinez A.T."/>
            <person name="Otillar R."/>
            <person name="Spatafora J.W."/>
            <person name="Yadav J.S."/>
            <person name="Aerts A."/>
            <person name="Benoit I."/>
            <person name="Boyd A."/>
            <person name="Carlson A."/>
            <person name="Copeland A."/>
            <person name="Coutinho P.M."/>
            <person name="de Vries R.P."/>
            <person name="Ferreira P."/>
            <person name="Findley K."/>
            <person name="Foster B."/>
            <person name="Gaskell J."/>
            <person name="Glotzer D."/>
            <person name="Gorecki P."/>
            <person name="Heitman J."/>
            <person name="Hesse C."/>
            <person name="Hori C."/>
            <person name="Igarashi K."/>
            <person name="Jurgens J.A."/>
            <person name="Kallen N."/>
            <person name="Kersten P."/>
            <person name="Kohler A."/>
            <person name="Kuees U."/>
            <person name="Kumar T.K.A."/>
            <person name="Kuo A."/>
            <person name="LaButti K."/>
            <person name="Larrondo L.F."/>
            <person name="Lindquist E."/>
            <person name="Ling A."/>
            <person name="Lombard V."/>
            <person name="Lucas S."/>
            <person name="Lundell T."/>
            <person name="Martin R."/>
            <person name="McLaughlin D.J."/>
            <person name="Morgenstern I."/>
            <person name="Morin E."/>
            <person name="Murat C."/>
            <person name="Nagy L.G."/>
            <person name="Nolan M."/>
            <person name="Ohm R.A."/>
            <person name="Patyshakuliyeva A."/>
            <person name="Rokas A."/>
            <person name="Ruiz-Duenas F.J."/>
            <person name="Sabat G."/>
            <person name="Salamov A."/>
            <person name="Samejima M."/>
            <person name="Schmutz J."/>
            <person name="Slot J.C."/>
            <person name="St John F."/>
            <person name="Stenlid J."/>
            <person name="Sun H."/>
            <person name="Sun S."/>
            <person name="Syed K."/>
            <person name="Tsang A."/>
            <person name="Wiebenga A."/>
            <person name="Young D."/>
            <person name="Pisabarro A."/>
            <person name="Eastwood D.C."/>
            <person name="Martin F."/>
            <person name="Cullen D."/>
            <person name="Grigoriev I.V."/>
            <person name="Hibbett D.S."/>
        </authorList>
    </citation>
    <scope>NUCLEOTIDE SEQUENCE [LARGE SCALE GENOMIC DNA]</scope>
    <source>
        <strain evidence="5">RWD-64-598 SS2</strain>
    </source>
</reference>
<dbReference type="Gene3D" id="2.130.10.10">
    <property type="entry name" value="YVTN repeat-like/Quinoprotein amine dehydrogenase"/>
    <property type="match status" value="1"/>
</dbReference>
<keyword evidence="1 3" id="KW-0853">WD repeat</keyword>
<dbReference type="KEGG" id="cput:CONPUDRAFT_80518"/>
<dbReference type="OrthoDB" id="2690521at2759"/>
<dbReference type="GeneID" id="19210097"/>
<dbReference type="InterPro" id="IPR019775">
    <property type="entry name" value="WD40_repeat_CS"/>
</dbReference>
<proteinExistence type="predicted"/>
<dbReference type="PANTHER" id="PTHR19848">
    <property type="entry name" value="WD40 REPEAT PROTEIN"/>
    <property type="match status" value="1"/>
</dbReference>
<dbReference type="AlphaFoldDB" id="A0A5M3MXZ7"/>